<proteinExistence type="predicted"/>
<dbReference type="RefSeq" id="WP_190267371.1">
    <property type="nucleotide sequence ID" value="NZ_BAABAD010000004.1"/>
</dbReference>
<evidence type="ECO:0008006" key="4">
    <source>
        <dbReference type="Google" id="ProtNLM"/>
    </source>
</evidence>
<gene>
    <name evidence="2" type="ORF">IDF66_14495</name>
</gene>
<dbReference type="EMBL" id="JACWMS010000002">
    <property type="protein sequence ID" value="MBD1320791.1"/>
    <property type="molecule type" value="Genomic_DNA"/>
</dbReference>
<dbReference type="Proteomes" id="UP000602395">
    <property type="component" value="Unassembled WGS sequence"/>
</dbReference>
<comment type="caution">
    <text evidence="2">The sequence shown here is derived from an EMBL/GenBank/DDBJ whole genome shotgun (WGS) entry which is preliminary data.</text>
</comment>
<keyword evidence="1" id="KW-0472">Membrane</keyword>
<protein>
    <recommendedName>
        <fullName evidence="4">DUF732 domain-containing protein</fullName>
    </recommendedName>
</protein>
<evidence type="ECO:0000313" key="3">
    <source>
        <dbReference type="Proteomes" id="UP000602395"/>
    </source>
</evidence>
<sequence length="134" mass="14476">MSPKAIYWTVGAVLAVLLIVMLVSFDYDRNSPEARAKATSLISSYEANGLATPFSVDQVAEVLGDDGGTVCAAAGSEAQLGQLKTQIGVGGEFYVRPIILKQNVFEGLRLIVEVYCPENISNVRDFIADQRYAQ</sequence>
<keyword evidence="1" id="KW-1133">Transmembrane helix</keyword>
<organism evidence="2 3">
    <name type="scientific">Gordonia hankookensis</name>
    <dbReference type="NCBI Taxonomy" id="589403"/>
    <lineage>
        <taxon>Bacteria</taxon>
        <taxon>Bacillati</taxon>
        <taxon>Actinomycetota</taxon>
        <taxon>Actinomycetes</taxon>
        <taxon>Mycobacteriales</taxon>
        <taxon>Gordoniaceae</taxon>
        <taxon>Gordonia</taxon>
    </lineage>
</organism>
<reference evidence="2 3" key="1">
    <citation type="submission" date="2020-09" db="EMBL/GenBank/DDBJ databases">
        <title>Novel species in genus Gordonia.</title>
        <authorList>
            <person name="Zhang G."/>
        </authorList>
    </citation>
    <scope>NUCLEOTIDE SEQUENCE [LARGE SCALE GENOMIC DNA]</scope>
    <source>
        <strain evidence="2 3">ON-33</strain>
    </source>
</reference>
<keyword evidence="3" id="KW-1185">Reference proteome</keyword>
<evidence type="ECO:0000313" key="2">
    <source>
        <dbReference type="EMBL" id="MBD1320791.1"/>
    </source>
</evidence>
<keyword evidence="1" id="KW-0812">Transmembrane</keyword>
<accession>A0ABR7WE04</accession>
<name>A0ABR7WE04_9ACTN</name>
<evidence type="ECO:0000256" key="1">
    <source>
        <dbReference type="SAM" id="Phobius"/>
    </source>
</evidence>
<feature type="transmembrane region" description="Helical" evidence="1">
    <location>
        <begin position="6"/>
        <end position="25"/>
    </location>
</feature>